<dbReference type="Proteomes" id="UP000814033">
    <property type="component" value="Unassembled WGS sequence"/>
</dbReference>
<comment type="caution">
    <text evidence="1">The sequence shown here is derived from an EMBL/GenBank/DDBJ whole genome shotgun (WGS) entry which is preliminary data.</text>
</comment>
<gene>
    <name evidence="1" type="ORF">FA95DRAFT_1577466</name>
</gene>
<sequence length="125" mass="14082">RDHLSTRASTLHKALQSTRPRTKPMVRFYDIKKKIFPNSDAADPAMPDEEGDTWLDEPPSADLGRERVVITDTFVNLRSEILQDFLADAPAKTKKPRLADCADKHAHPRLPSVGDGLDNNYKLVF</sequence>
<reference evidence="1" key="1">
    <citation type="submission" date="2021-02" db="EMBL/GenBank/DDBJ databases">
        <authorList>
            <consortium name="DOE Joint Genome Institute"/>
            <person name="Ahrendt S."/>
            <person name="Looney B.P."/>
            <person name="Miyauchi S."/>
            <person name="Morin E."/>
            <person name="Drula E."/>
            <person name="Courty P.E."/>
            <person name="Chicoki N."/>
            <person name="Fauchery L."/>
            <person name="Kohler A."/>
            <person name="Kuo A."/>
            <person name="Labutti K."/>
            <person name="Pangilinan J."/>
            <person name="Lipzen A."/>
            <person name="Riley R."/>
            <person name="Andreopoulos W."/>
            <person name="He G."/>
            <person name="Johnson J."/>
            <person name="Barry K.W."/>
            <person name="Grigoriev I.V."/>
            <person name="Nagy L."/>
            <person name="Hibbett D."/>
            <person name="Henrissat B."/>
            <person name="Matheny P.B."/>
            <person name="Labbe J."/>
            <person name="Martin F."/>
        </authorList>
    </citation>
    <scope>NUCLEOTIDE SEQUENCE</scope>
    <source>
        <strain evidence="1">FP105234-sp</strain>
    </source>
</reference>
<protein>
    <submittedName>
        <fullName evidence="1">Uncharacterized protein</fullName>
    </submittedName>
</protein>
<reference evidence="1" key="2">
    <citation type="journal article" date="2022" name="New Phytol.">
        <title>Evolutionary transition to the ectomycorrhizal habit in the genomes of a hyperdiverse lineage of mushroom-forming fungi.</title>
        <authorList>
            <person name="Looney B."/>
            <person name="Miyauchi S."/>
            <person name="Morin E."/>
            <person name="Drula E."/>
            <person name="Courty P.E."/>
            <person name="Kohler A."/>
            <person name="Kuo A."/>
            <person name="LaButti K."/>
            <person name="Pangilinan J."/>
            <person name="Lipzen A."/>
            <person name="Riley R."/>
            <person name="Andreopoulos W."/>
            <person name="He G."/>
            <person name="Johnson J."/>
            <person name="Nolan M."/>
            <person name="Tritt A."/>
            <person name="Barry K.W."/>
            <person name="Grigoriev I.V."/>
            <person name="Nagy L.G."/>
            <person name="Hibbett D."/>
            <person name="Henrissat B."/>
            <person name="Matheny P.B."/>
            <person name="Labbe J."/>
            <person name="Martin F.M."/>
        </authorList>
    </citation>
    <scope>NUCLEOTIDE SEQUENCE</scope>
    <source>
        <strain evidence="1">FP105234-sp</strain>
    </source>
</reference>
<organism evidence="1 2">
    <name type="scientific">Auriscalpium vulgare</name>
    <dbReference type="NCBI Taxonomy" id="40419"/>
    <lineage>
        <taxon>Eukaryota</taxon>
        <taxon>Fungi</taxon>
        <taxon>Dikarya</taxon>
        <taxon>Basidiomycota</taxon>
        <taxon>Agaricomycotina</taxon>
        <taxon>Agaricomycetes</taxon>
        <taxon>Russulales</taxon>
        <taxon>Auriscalpiaceae</taxon>
        <taxon>Auriscalpium</taxon>
    </lineage>
</organism>
<proteinExistence type="predicted"/>
<name>A0ACB8R6V8_9AGAM</name>
<accession>A0ACB8R6V8</accession>
<evidence type="ECO:0000313" key="2">
    <source>
        <dbReference type="Proteomes" id="UP000814033"/>
    </source>
</evidence>
<feature type="non-terminal residue" evidence="1">
    <location>
        <position position="1"/>
    </location>
</feature>
<dbReference type="EMBL" id="MU276279">
    <property type="protein sequence ID" value="KAI0039637.1"/>
    <property type="molecule type" value="Genomic_DNA"/>
</dbReference>
<evidence type="ECO:0000313" key="1">
    <source>
        <dbReference type="EMBL" id="KAI0039637.1"/>
    </source>
</evidence>
<keyword evidence="2" id="KW-1185">Reference proteome</keyword>